<dbReference type="InterPro" id="IPR002656">
    <property type="entry name" value="Acyl_transf_3_dom"/>
</dbReference>
<keyword evidence="1" id="KW-0472">Membrane</keyword>
<evidence type="ECO:0000259" key="2">
    <source>
        <dbReference type="Pfam" id="PF01757"/>
    </source>
</evidence>
<dbReference type="GO" id="GO:0000271">
    <property type="term" value="P:polysaccharide biosynthetic process"/>
    <property type="evidence" value="ECO:0007669"/>
    <property type="project" value="TreeGrafter"/>
</dbReference>
<dbReference type="GO" id="GO:0016747">
    <property type="term" value="F:acyltransferase activity, transferring groups other than amino-acyl groups"/>
    <property type="evidence" value="ECO:0007669"/>
    <property type="project" value="InterPro"/>
</dbReference>
<organism evidence="3 4">
    <name type="scientific">Microbacterium pygmaeum</name>
    <dbReference type="NCBI Taxonomy" id="370764"/>
    <lineage>
        <taxon>Bacteria</taxon>
        <taxon>Bacillati</taxon>
        <taxon>Actinomycetota</taxon>
        <taxon>Actinomycetes</taxon>
        <taxon>Micrococcales</taxon>
        <taxon>Microbacteriaceae</taxon>
        <taxon>Microbacterium</taxon>
    </lineage>
</organism>
<feature type="transmembrane region" description="Helical" evidence="1">
    <location>
        <begin position="252"/>
        <end position="268"/>
    </location>
</feature>
<dbReference type="EMBL" id="LT629692">
    <property type="protein sequence ID" value="SDH62921.1"/>
    <property type="molecule type" value="Genomic_DNA"/>
</dbReference>
<keyword evidence="3" id="KW-0808">Transferase</keyword>
<dbReference type="GO" id="GO:0016787">
    <property type="term" value="F:hydrolase activity"/>
    <property type="evidence" value="ECO:0007669"/>
    <property type="project" value="UniProtKB-KW"/>
</dbReference>
<feature type="transmembrane region" description="Helical" evidence="1">
    <location>
        <begin position="95"/>
        <end position="119"/>
    </location>
</feature>
<dbReference type="Pfam" id="PF01757">
    <property type="entry name" value="Acyl_transf_3"/>
    <property type="match status" value="1"/>
</dbReference>
<proteinExistence type="predicted"/>
<feature type="transmembrane region" description="Helical" evidence="1">
    <location>
        <begin position="225"/>
        <end position="246"/>
    </location>
</feature>
<dbReference type="STRING" id="370764.SAMN04489810_3489"/>
<feature type="transmembrane region" description="Helical" evidence="1">
    <location>
        <begin position="193"/>
        <end position="213"/>
    </location>
</feature>
<feature type="transmembrane region" description="Helical" evidence="1">
    <location>
        <begin position="171"/>
        <end position="187"/>
    </location>
</feature>
<keyword evidence="1" id="KW-1133">Transmembrane helix</keyword>
<keyword evidence="3" id="KW-0378">Hydrolase</keyword>
<evidence type="ECO:0000256" key="1">
    <source>
        <dbReference type="SAM" id="Phobius"/>
    </source>
</evidence>
<feature type="transmembrane region" description="Helical" evidence="1">
    <location>
        <begin position="289"/>
        <end position="309"/>
    </location>
</feature>
<reference evidence="3 4" key="1">
    <citation type="submission" date="2016-10" db="EMBL/GenBank/DDBJ databases">
        <authorList>
            <person name="de Groot N.N."/>
        </authorList>
    </citation>
    <scope>NUCLEOTIDE SEQUENCE [LARGE SCALE GENOMIC DNA]</scope>
    <source>
        <strain evidence="3 4">DSM 23142</strain>
    </source>
</reference>
<dbReference type="PANTHER" id="PTHR23028:SF131">
    <property type="entry name" value="BLR2367 PROTEIN"/>
    <property type="match status" value="1"/>
</dbReference>
<feature type="transmembrane region" description="Helical" evidence="1">
    <location>
        <begin position="315"/>
        <end position="336"/>
    </location>
</feature>
<keyword evidence="1" id="KW-0812">Transmembrane</keyword>
<feature type="domain" description="Acyltransferase 3" evidence="2">
    <location>
        <begin position="19"/>
        <end position="333"/>
    </location>
</feature>
<gene>
    <name evidence="3" type="ORF">SAMN04489810_3489</name>
</gene>
<dbReference type="PANTHER" id="PTHR23028">
    <property type="entry name" value="ACETYLTRANSFERASE"/>
    <property type="match status" value="1"/>
</dbReference>
<dbReference type="OrthoDB" id="9807745at2"/>
<feature type="transmembrane region" description="Helical" evidence="1">
    <location>
        <begin position="146"/>
        <end position="166"/>
    </location>
</feature>
<evidence type="ECO:0000313" key="3">
    <source>
        <dbReference type="EMBL" id="SDH62921.1"/>
    </source>
</evidence>
<evidence type="ECO:0000313" key="4">
    <source>
        <dbReference type="Proteomes" id="UP000199009"/>
    </source>
</evidence>
<name>A0A1G8DZD3_9MICO</name>
<sequence length="364" mass="39767">MAGAPLDLAPNVQRYDTVQALRFVAALLVVITHSTFYASERLDPDLFVWKGGTVGVDIFFVISGFVMMITAPPFQKVSGGWRYFAMRRVTRIVPMYWIATTAKIAMILILPGAAINSALTPGHVISSYLFLPTRNESGSVEPVLGVGWTLTFEMFFYAVFAVGLLLRANPYIFATIIMCLAAAGHLLRGDGDWPVWAFYFDKVVLYFVIGMTIAKIVSSNRLRRFVPYMLGGLVAIAGVLIILGQLDWSRNAWLRTVVVTFIVLAAVASDRLLTGRIPRPVLFFGDASYSLYLFHPLLAPLVPAILALIGLEVGWLSVIGSITAALVGSALIYVWVEKPITRGARKLPFAGRLPQPSKVPAAAA</sequence>
<dbReference type="Proteomes" id="UP000199009">
    <property type="component" value="Chromosome I"/>
</dbReference>
<keyword evidence="4" id="KW-1185">Reference proteome</keyword>
<dbReference type="AlphaFoldDB" id="A0A1G8DZD3"/>
<dbReference type="RefSeq" id="WP_091492900.1">
    <property type="nucleotide sequence ID" value="NZ_LT629692.1"/>
</dbReference>
<protein>
    <submittedName>
        <fullName evidence="3">Peptidoglycan/LPS O-acetylase OafA/YrhL, contains acyltransferase and SGNH-hydrolase domains</fullName>
    </submittedName>
</protein>
<feature type="transmembrane region" description="Helical" evidence="1">
    <location>
        <begin position="20"/>
        <end position="38"/>
    </location>
</feature>
<feature type="transmembrane region" description="Helical" evidence="1">
    <location>
        <begin position="58"/>
        <end position="74"/>
    </location>
</feature>
<accession>A0A1G8DZD3</accession>
<keyword evidence="3" id="KW-0012">Acyltransferase</keyword>
<dbReference type="InterPro" id="IPR050879">
    <property type="entry name" value="Acyltransferase_3"/>
</dbReference>
<dbReference type="GO" id="GO:0016020">
    <property type="term" value="C:membrane"/>
    <property type="evidence" value="ECO:0007669"/>
    <property type="project" value="TreeGrafter"/>
</dbReference>